<gene>
    <name evidence="1" type="ORF">RCC_05475</name>
</gene>
<accession>A0A2D3VAE3</accession>
<sequence length="194" mass="21851">MSTTALDKFDRSKSNAPYDPGEIRIWYDNRTYASHEDQLPRYQRTYLAGLARMGWTSLQGVKDLEPGKLRLIWYTHTGSPGSRDFPLHKSLAVKEMFDSLSDSGFRPCLLGWSGENPFPMLGGVLPEPPKKPKEPKVAKTWSNAVAGHSAAGGETPHDRVMAIIRHDEEREAKLRELQVREWGEKGMGEKDSLV</sequence>
<dbReference type="RefSeq" id="XP_023626514.1">
    <property type="nucleotide sequence ID" value="XM_023770746.1"/>
</dbReference>
<reference evidence="1 2" key="1">
    <citation type="submission" date="2016-03" db="EMBL/GenBank/DDBJ databases">
        <authorList>
            <person name="Ploux O."/>
        </authorList>
    </citation>
    <scope>NUCLEOTIDE SEQUENCE [LARGE SCALE GENOMIC DNA]</scope>
    <source>
        <strain evidence="1 2">URUG2</strain>
    </source>
</reference>
<dbReference type="AlphaFoldDB" id="A0A2D3VAE3"/>
<organism evidence="1 2">
    <name type="scientific">Ramularia collo-cygni</name>
    <dbReference type="NCBI Taxonomy" id="112498"/>
    <lineage>
        <taxon>Eukaryota</taxon>
        <taxon>Fungi</taxon>
        <taxon>Dikarya</taxon>
        <taxon>Ascomycota</taxon>
        <taxon>Pezizomycotina</taxon>
        <taxon>Dothideomycetes</taxon>
        <taxon>Dothideomycetidae</taxon>
        <taxon>Mycosphaerellales</taxon>
        <taxon>Mycosphaerellaceae</taxon>
        <taxon>Ramularia</taxon>
    </lineage>
</organism>
<dbReference type="EMBL" id="FJUY01000007">
    <property type="protein sequence ID" value="CZT19624.1"/>
    <property type="molecule type" value="Genomic_DNA"/>
</dbReference>
<name>A0A2D3VAE3_9PEZI</name>
<dbReference type="Proteomes" id="UP000225277">
    <property type="component" value="Unassembled WGS sequence"/>
</dbReference>
<keyword evidence="2" id="KW-1185">Reference proteome</keyword>
<evidence type="ECO:0000313" key="1">
    <source>
        <dbReference type="EMBL" id="CZT19624.1"/>
    </source>
</evidence>
<evidence type="ECO:0000313" key="2">
    <source>
        <dbReference type="Proteomes" id="UP000225277"/>
    </source>
</evidence>
<protein>
    <submittedName>
        <fullName evidence="1">Uncharacterized protein</fullName>
    </submittedName>
</protein>
<dbReference type="OrthoDB" id="3589080at2759"/>
<proteinExistence type="predicted"/>
<dbReference type="GeneID" id="35600636"/>